<gene>
    <name evidence="2" type="ORF">FSB_LOCUS55703</name>
</gene>
<dbReference type="EMBL" id="OIVN01006209">
    <property type="protein sequence ID" value="SPD27821.1"/>
    <property type="molecule type" value="Genomic_DNA"/>
</dbReference>
<sequence length="570" mass="66077">MLFQILQDLLPLDAKLPKDNYEVKKIIKDLSLSYEKIHACPNDCMLFWKENALDEACSVCDASRWKISKGEESEDEEGEDGESEDEVQDDTDALFMRKKKGAKILRWFPLKPRLQRLFMSSKTTAYMKWHAEGRTEDGLMRHPADSQAWKMFNSQHVEFSSDPRNVKLGLSSDGFNLYEHMSTAHSTWPVILFPYNFPPWMCMKRPSFMLSLVIPGLFSPGNDIDVYLKPLIEELKELWDVEVETYDVSTKSIFQMHAALMWTIHDFPTYGDLSGWNTKGVLACPSCNYNTHSRWYLALLKSHVRNKAYIEGSIAEGNSEHSIGAVLNIALDRKSWIQAYRYVLFNCNEIIPFRKVHQDHIKAQTHSRRVTNDLIHKIHMETFCDWLMEYVLGMTVAEREKLSHKMRWLAQGPNTEARRLKRYVTNGFKFRIKDCDENKTTQNSGVSVVTEASQEFYVENERYKDWAVVVKTKARDIYDASIGVLYEENDEEDNYCENVPYNITIDDAYDDVNDNLNCTRADVEGITVDTSPIVEENFTDDESNDVEENFTDDESDDVEENFSDDESSDN</sequence>
<reference evidence="2" key="1">
    <citation type="submission" date="2018-02" db="EMBL/GenBank/DDBJ databases">
        <authorList>
            <person name="Cohen D.B."/>
            <person name="Kent A.D."/>
        </authorList>
    </citation>
    <scope>NUCLEOTIDE SEQUENCE</scope>
</reference>
<evidence type="ECO:0008006" key="3">
    <source>
        <dbReference type="Google" id="ProtNLM"/>
    </source>
</evidence>
<name>A0A2N9IUW4_FAGSY</name>
<evidence type="ECO:0000313" key="2">
    <source>
        <dbReference type="EMBL" id="SPD27821.1"/>
    </source>
</evidence>
<dbReference type="Pfam" id="PF02992">
    <property type="entry name" value="Transposase_21"/>
    <property type="match status" value="1"/>
</dbReference>
<dbReference type="InterPro" id="IPR004242">
    <property type="entry name" value="Transposase_21"/>
</dbReference>
<dbReference type="AlphaFoldDB" id="A0A2N9IUW4"/>
<dbReference type="PANTHER" id="PTHR10775:SF182">
    <property type="entry name" value="TRANSPOSON, EN_SPM-LIKE, TRANSPOSASE-ASSOCIATED DOMAIN PROTEIN-RELATED"/>
    <property type="match status" value="1"/>
</dbReference>
<dbReference type="PANTHER" id="PTHR10775">
    <property type="entry name" value="OS08G0208400 PROTEIN"/>
    <property type="match status" value="1"/>
</dbReference>
<feature type="compositionally biased region" description="Acidic residues" evidence="1">
    <location>
        <begin position="72"/>
        <end position="89"/>
    </location>
</feature>
<evidence type="ECO:0000256" key="1">
    <source>
        <dbReference type="SAM" id="MobiDB-lite"/>
    </source>
</evidence>
<feature type="region of interest" description="Disordered" evidence="1">
    <location>
        <begin position="535"/>
        <end position="570"/>
    </location>
</feature>
<feature type="compositionally biased region" description="Acidic residues" evidence="1">
    <location>
        <begin position="537"/>
        <end position="570"/>
    </location>
</feature>
<proteinExistence type="predicted"/>
<organism evidence="2">
    <name type="scientific">Fagus sylvatica</name>
    <name type="common">Beechnut</name>
    <dbReference type="NCBI Taxonomy" id="28930"/>
    <lineage>
        <taxon>Eukaryota</taxon>
        <taxon>Viridiplantae</taxon>
        <taxon>Streptophyta</taxon>
        <taxon>Embryophyta</taxon>
        <taxon>Tracheophyta</taxon>
        <taxon>Spermatophyta</taxon>
        <taxon>Magnoliopsida</taxon>
        <taxon>eudicotyledons</taxon>
        <taxon>Gunneridae</taxon>
        <taxon>Pentapetalae</taxon>
        <taxon>rosids</taxon>
        <taxon>fabids</taxon>
        <taxon>Fagales</taxon>
        <taxon>Fagaceae</taxon>
        <taxon>Fagus</taxon>
    </lineage>
</organism>
<protein>
    <recommendedName>
        <fullName evidence="3">DUF4218 domain-containing protein</fullName>
    </recommendedName>
</protein>
<feature type="region of interest" description="Disordered" evidence="1">
    <location>
        <begin position="68"/>
        <end position="89"/>
    </location>
</feature>
<accession>A0A2N9IUW4</accession>